<dbReference type="EMBL" id="GGEC01086453">
    <property type="protein sequence ID" value="MBX66937.1"/>
    <property type="molecule type" value="Transcribed_RNA"/>
</dbReference>
<keyword evidence="1" id="KW-1133">Transmembrane helix</keyword>
<sequence length="39" mass="4442">MSLKISVYVLYLMMIKTSGLVHLPLALCLSLKKNCKKEM</sequence>
<keyword evidence="1" id="KW-0472">Membrane</keyword>
<dbReference type="AlphaFoldDB" id="A0A2P2QJ59"/>
<name>A0A2P2QJ59_RHIMU</name>
<evidence type="ECO:0000256" key="1">
    <source>
        <dbReference type="SAM" id="Phobius"/>
    </source>
</evidence>
<protein>
    <submittedName>
        <fullName evidence="2">Uncharacterized protein</fullName>
    </submittedName>
</protein>
<keyword evidence="1" id="KW-0812">Transmembrane</keyword>
<proteinExistence type="predicted"/>
<evidence type="ECO:0000313" key="2">
    <source>
        <dbReference type="EMBL" id="MBX66937.1"/>
    </source>
</evidence>
<reference evidence="2" key="1">
    <citation type="submission" date="2018-02" db="EMBL/GenBank/DDBJ databases">
        <title>Rhizophora mucronata_Transcriptome.</title>
        <authorList>
            <person name="Meera S.P."/>
            <person name="Sreeshan A."/>
            <person name="Augustine A."/>
        </authorList>
    </citation>
    <scope>NUCLEOTIDE SEQUENCE</scope>
    <source>
        <tissue evidence="2">Leaf</tissue>
    </source>
</reference>
<organism evidence="2">
    <name type="scientific">Rhizophora mucronata</name>
    <name type="common">Asiatic mangrove</name>
    <dbReference type="NCBI Taxonomy" id="61149"/>
    <lineage>
        <taxon>Eukaryota</taxon>
        <taxon>Viridiplantae</taxon>
        <taxon>Streptophyta</taxon>
        <taxon>Embryophyta</taxon>
        <taxon>Tracheophyta</taxon>
        <taxon>Spermatophyta</taxon>
        <taxon>Magnoliopsida</taxon>
        <taxon>eudicotyledons</taxon>
        <taxon>Gunneridae</taxon>
        <taxon>Pentapetalae</taxon>
        <taxon>rosids</taxon>
        <taxon>fabids</taxon>
        <taxon>Malpighiales</taxon>
        <taxon>Rhizophoraceae</taxon>
        <taxon>Rhizophora</taxon>
    </lineage>
</organism>
<accession>A0A2P2QJ59</accession>
<feature type="transmembrane region" description="Helical" evidence="1">
    <location>
        <begin position="6"/>
        <end position="29"/>
    </location>
</feature>